<accession>A0A2S6HWC9</accession>
<protein>
    <submittedName>
        <fullName evidence="3">2,3-bisphosphoglycerate-dependent phosphoglycerate mutase</fullName>
    </submittedName>
</protein>
<dbReference type="Proteomes" id="UP000237749">
    <property type="component" value="Unassembled WGS sequence"/>
</dbReference>
<dbReference type="AlphaFoldDB" id="A0A2S6HWC9"/>
<reference evidence="3 4" key="1">
    <citation type="submission" date="2018-02" db="EMBL/GenBank/DDBJ databases">
        <title>Genomic Encyclopedia of Archaeal and Bacterial Type Strains, Phase II (KMG-II): from individual species to whole genera.</title>
        <authorList>
            <person name="Goeker M."/>
        </authorList>
    </citation>
    <scope>NUCLEOTIDE SEQUENCE [LARGE SCALE GENOMIC DNA]</scope>
    <source>
        <strain evidence="3 4">DSM 3808</strain>
    </source>
</reference>
<proteinExistence type="predicted"/>
<feature type="active site" description="Proton donor/acceptor" evidence="1">
    <location>
        <position position="82"/>
    </location>
</feature>
<feature type="binding site" evidence="2">
    <location>
        <position position="58"/>
    </location>
    <ligand>
        <name>substrate</name>
    </ligand>
</feature>
<dbReference type="PIRSF" id="PIRSF000709">
    <property type="entry name" value="6PFK_2-Ptase"/>
    <property type="match status" value="1"/>
</dbReference>
<dbReference type="Gene3D" id="3.40.50.1240">
    <property type="entry name" value="Phosphoglycerate mutase-like"/>
    <property type="match status" value="1"/>
</dbReference>
<dbReference type="InterPro" id="IPR013078">
    <property type="entry name" value="His_Pase_superF_clade-1"/>
</dbReference>
<feature type="active site" description="Tele-phosphohistidine intermediate" evidence="1">
    <location>
        <position position="8"/>
    </location>
</feature>
<dbReference type="InterPro" id="IPR029033">
    <property type="entry name" value="His_PPase_superfam"/>
</dbReference>
<comment type="caution">
    <text evidence="3">The sequence shown here is derived from an EMBL/GenBank/DDBJ whole genome shotgun (WGS) entry which is preliminary data.</text>
</comment>
<dbReference type="Pfam" id="PF00300">
    <property type="entry name" value="His_Phos_1"/>
    <property type="match status" value="1"/>
</dbReference>
<dbReference type="EMBL" id="PTJA01000003">
    <property type="protein sequence ID" value="PPK82249.1"/>
    <property type="molecule type" value="Genomic_DNA"/>
</dbReference>
<keyword evidence="4" id="KW-1185">Reference proteome</keyword>
<dbReference type="SMART" id="SM00855">
    <property type="entry name" value="PGAM"/>
    <property type="match status" value="1"/>
</dbReference>
<organism evidence="3 4">
    <name type="scientific">Lacrimispora xylanisolvens</name>
    <dbReference type="NCBI Taxonomy" id="384636"/>
    <lineage>
        <taxon>Bacteria</taxon>
        <taxon>Bacillati</taxon>
        <taxon>Bacillota</taxon>
        <taxon>Clostridia</taxon>
        <taxon>Lachnospirales</taxon>
        <taxon>Lachnospiraceae</taxon>
        <taxon>Lacrimispora</taxon>
    </lineage>
</organism>
<dbReference type="RefSeq" id="WP_104436290.1">
    <property type="nucleotide sequence ID" value="NZ_PTJA01000003.1"/>
</dbReference>
<dbReference type="InterPro" id="IPR050275">
    <property type="entry name" value="PGM_Phosphatase"/>
</dbReference>
<sequence>MKVYVVRHGDKAEGDYFNVYLKHQDEPLSKSGEAKAKMLCTYFKDISITQIYTSEYLRTKQTAKYVAELMRITPIEDRRLNEIDNGVIESLSDEEIKKRYPKFWTDFFSYSKDVRFPDGETGEEVKTRQKELFDNILKYGQDVLLFSHEGYMRLLACHILGIPVYKRNQFKFDFCGIMELYYDVENKLWKIVRLNQIVENSSTPLM</sequence>
<evidence type="ECO:0000256" key="2">
    <source>
        <dbReference type="PIRSR" id="PIRSR613078-2"/>
    </source>
</evidence>
<evidence type="ECO:0000256" key="1">
    <source>
        <dbReference type="PIRSR" id="PIRSR613078-1"/>
    </source>
</evidence>
<name>A0A2S6HWC9_9FIRM</name>
<evidence type="ECO:0000313" key="3">
    <source>
        <dbReference type="EMBL" id="PPK82249.1"/>
    </source>
</evidence>
<dbReference type="CDD" id="cd07067">
    <property type="entry name" value="HP_PGM_like"/>
    <property type="match status" value="1"/>
</dbReference>
<evidence type="ECO:0000313" key="4">
    <source>
        <dbReference type="Proteomes" id="UP000237749"/>
    </source>
</evidence>
<dbReference type="PANTHER" id="PTHR48100">
    <property type="entry name" value="BROAD-SPECIFICITY PHOSPHATASE YOR283W-RELATED"/>
    <property type="match status" value="1"/>
</dbReference>
<dbReference type="OrthoDB" id="3296006at2"/>
<gene>
    <name evidence="3" type="ORF">BXY41_103465</name>
</gene>
<dbReference type="GO" id="GO:0016791">
    <property type="term" value="F:phosphatase activity"/>
    <property type="evidence" value="ECO:0007669"/>
    <property type="project" value="TreeGrafter"/>
</dbReference>
<dbReference type="SUPFAM" id="SSF53254">
    <property type="entry name" value="Phosphoglycerate mutase-like"/>
    <property type="match status" value="1"/>
</dbReference>